<dbReference type="Proteomes" id="UP000676565">
    <property type="component" value="Unassembled WGS sequence"/>
</dbReference>
<comment type="caution">
    <text evidence="1">The sequence shown here is derived from an EMBL/GenBank/DDBJ whole genome shotgun (WGS) entry which is preliminary data.</text>
</comment>
<dbReference type="EMBL" id="JAGKQQ010000001">
    <property type="protein sequence ID" value="MBP3955352.1"/>
    <property type="molecule type" value="Genomic_DNA"/>
</dbReference>
<evidence type="ECO:0008006" key="3">
    <source>
        <dbReference type="Google" id="ProtNLM"/>
    </source>
</evidence>
<name>A0ABS5BNU7_9BACT</name>
<evidence type="ECO:0000313" key="1">
    <source>
        <dbReference type="EMBL" id="MBP3955352.1"/>
    </source>
</evidence>
<dbReference type="RefSeq" id="WP_210653434.1">
    <property type="nucleotide sequence ID" value="NZ_JAGKQQ010000001.1"/>
</dbReference>
<reference evidence="1 2" key="1">
    <citation type="submission" date="2021-04" db="EMBL/GenBank/DDBJ databases">
        <authorList>
            <person name="Ivanova A."/>
        </authorList>
    </citation>
    <scope>NUCLEOTIDE SEQUENCE [LARGE SCALE GENOMIC DNA]</scope>
    <source>
        <strain evidence="1 2">G18</strain>
    </source>
</reference>
<organism evidence="1 2">
    <name type="scientific">Gemmata palustris</name>
    <dbReference type="NCBI Taxonomy" id="2822762"/>
    <lineage>
        <taxon>Bacteria</taxon>
        <taxon>Pseudomonadati</taxon>
        <taxon>Planctomycetota</taxon>
        <taxon>Planctomycetia</taxon>
        <taxon>Gemmatales</taxon>
        <taxon>Gemmataceae</taxon>
        <taxon>Gemmata</taxon>
    </lineage>
</organism>
<sequence length="102" mass="11508">MSEEYSLVMKFLDASESFCNGYEMGMLHMQMQAGEIIEGRTVHTANREQIEMLARSSIANRHGYALEWKDSGVEGWVYLTALPAIEPHGPRLRFKVFPGGLS</sequence>
<evidence type="ECO:0000313" key="2">
    <source>
        <dbReference type="Proteomes" id="UP000676565"/>
    </source>
</evidence>
<accession>A0ABS5BNU7</accession>
<keyword evidence="2" id="KW-1185">Reference proteome</keyword>
<protein>
    <recommendedName>
        <fullName evidence="3">SH3 domain-containing protein</fullName>
    </recommendedName>
</protein>
<gene>
    <name evidence="1" type="ORF">J8F10_08675</name>
</gene>
<proteinExistence type="predicted"/>